<dbReference type="AlphaFoldDB" id="A0AAN5CU65"/>
<comment type="caution">
    <text evidence="2">The sequence shown here is derived from an EMBL/GenBank/DDBJ whole genome shotgun (WGS) entry which is preliminary data.</text>
</comment>
<dbReference type="Proteomes" id="UP001328107">
    <property type="component" value="Unassembled WGS sequence"/>
</dbReference>
<keyword evidence="1" id="KW-0472">Membrane</keyword>
<keyword evidence="1" id="KW-0812">Transmembrane</keyword>
<proteinExistence type="predicted"/>
<name>A0AAN5CU65_9BILA</name>
<reference evidence="3" key="1">
    <citation type="submission" date="2022-10" db="EMBL/GenBank/DDBJ databases">
        <title>Genome assembly of Pristionchus species.</title>
        <authorList>
            <person name="Yoshida K."/>
            <person name="Sommer R.J."/>
        </authorList>
    </citation>
    <scope>NUCLEOTIDE SEQUENCE [LARGE SCALE GENOMIC DNA]</scope>
    <source>
        <strain evidence="3">RS5460</strain>
    </source>
</reference>
<feature type="non-terminal residue" evidence="2">
    <location>
        <position position="103"/>
    </location>
</feature>
<evidence type="ECO:0000256" key="1">
    <source>
        <dbReference type="SAM" id="Phobius"/>
    </source>
</evidence>
<keyword evidence="1" id="KW-1133">Transmembrane helix</keyword>
<gene>
    <name evidence="2" type="ORF">PMAYCL1PPCAC_21138</name>
</gene>
<protein>
    <recommendedName>
        <fullName evidence="4">G protein-coupled receptor</fullName>
    </recommendedName>
</protein>
<sequence length="103" mass="12044">SDFLLLQYPSRKEVERIIREKVPEVMFLFKMPAYIYFVEALKSSNKFMSNRTQIMHRLFIKSLITQMLLPMFLMTVPALMAAVTIKFGSKEIVGYQSETLSKI</sequence>
<feature type="transmembrane region" description="Helical" evidence="1">
    <location>
        <begin position="63"/>
        <end position="85"/>
    </location>
</feature>
<evidence type="ECO:0008006" key="4">
    <source>
        <dbReference type="Google" id="ProtNLM"/>
    </source>
</evidence>
<organism evidence="2 3">
    <name type="scientific">Pristionchus mayeri</name>
    <dbReference type="NCBI Taxonomy" id="1317129"/>
    <lineage>
        <taxon>Eukaryota</taxon>
        <taxon>Metazoa</taxon>
        <taxon>Ecdysozoa</taxon>
        <taxon>Nematoda</taxon>
        <taxon>Chromadorea</taxon>
        <taxon>Rhabditida</taxon>
        <taxon>Rhabditina</taxon>
        <taxon>Diplogasteromorpha</taxon>
        <taxon>Diplogasteroidea</taxon>
        <taxon>Neodiplogasteridae</taxon>
        <taxon>Pristionchus</taxon>
    </lineage>
</organism>
<evidence type="ECO:0000313" key="2">
    <source>
        <dbReference type="EMBL" id="GMR50943.1"/>
    </source>
</evidence>
<dbReference type="InterPro" id="IPR019422">
    <property type="entry name" value="7TM_GPCR_serpentine_rcpt_Srh"/>
</dbReference>
<feature type="non-terminal residue" evidence="2">
    <location>
        <position position="1"/>
    </location>
</feature>
<keyword evidence="3" id="KW-1185">Reference proteome</keyword>
<dbReference type="Pfam" id="PF10318">
    <property type="entry name" value="7TM_GPCR_Srh"/>
    <property type="match status" value="1"/>
</dbReference>
<accession>A0AAN5CU65</accession>
<evidence type="ECO:0000313" key="3">
    <source>
        <dbReference type="Proteomes" id="UP001328107"/>
    </source>
</evidence>
<dbReference type="EMBL" id="BTRK01000005">
    <property type="protein sequence ID" value="GMR50943.1"/>
    <property type="molecule type" value="Genomic_DNA"/>
</dbReference>